<sequence length="152" mass="16065">MIAHILTAVVLVSSGIAAGVLFTHAVGVWPALQAMTPDRYVAAHKLLGRAYDPMMPIIVSTSLVLDVILFALSENATARFLHATSAIFLAGVGVVSQTRNVPINRRVKSLDPDAIPADWEDPRGIWGKWNLLRTTFAVLALVGNAAAAVAAG</sequence>
<gene>
    <name evidence="2" type="ORF">ACIBP5_16770</name>
</gene>
<organism evidence="2 3">
    <name type="scientific">Nonomuraea indica</name>
    <dbReference type="NCBI Taxonomy" id="1581193"/>
    <lineage>
        <taxon>Bacteria</taxon>
        <taxon>Bacillati</taxon>
        <taxon>Actinomycetota</taxon>
        <taxon>Actinomycetes</taxon>
        <taxon>Streptosporangiales</taxon>
        <taxon>Streptosporangiaceae</taxon>
        <taxon>Nonomuraea</taxon>
    </lineage>
</organism>
<comment type="caution">
    <text evidence="2">The sequence shown here is derived from an EMBL/GenBank/DDBJ whole genome shotgun (WGS) entry which is preliminary data.</text>
</comment>
<keyword evidence="1" id="KW-1133">Transmembrane helix</keyword>
<proteinExistence type="predicted"/>
<dbReference type="Pfam" id="PF08592">
    <property type="entry name" value="Anthrone_oxy"/>
    <property type="match status" value="1"/>
</dbReference>
<evidence type="ECO:0000313" key="3">
    <source>
        <dbReference type="Proteomes" id="UP001612928"/>
    </source>
</evidence>
<feature type="transmembrane region" description="Helical" evidence="1">
    <location>
        <begin position="6"/>
        <end position="32"/>
    </location>
</feature>
<dbReference type="InterPro" id="IPR013901">
    <property type="entry name" value="Anthrone_oxy"/>
</dbReference>
<evidence type="ECO:0000313" key="2">
    <source>
        <dbReference type="EMBL" id="MFI7441611.1"/>
    </source>
</evidence>
<dbReference type="EMBL" id="JBITMB010000004">
    <property type="protein sequence ID" value="MFI7441611.1"/>
    <property type="molecule type" value="Genomic_DNA"/>
</dbReference>
<feature type="transmembrane region" description="Helical" evidence="1">
    <location>
        <begin position="131"/>
        <end position="151"/>
    </location>
</feature>
<evidence type="ECO:0000256" key="1">
    <source>
        <dbReference type="SAM" id="Phobius"/>
    </source>
</evidence>
<keyword evidence="1" id="KW-0472">Membrane</keyword>
<dbReference type="Proteomes" id="UP001612928">
    <property type="component" value="Unassembled WGS sequence"/>
</dbReference>
<feature type="transmembrane region" description="Helical" evidence="1">
    <location>
        <begin position="53"/>
        <end position="72"/>
    </location>
</feature>
<name>A0ABW8A6H2_9ACTN</name>
<reference evidence="2 3" key="1">
    <citation type="submission" date="2024-10" db="EMBL/GenBank/DDBJ databases">
        <title>The Natural Products Discovery Center: Release of the First 8490 Sequenced Strains for Exploring Actinobacteria Biosynthetic Diversity.</title>
        <authorList>
            <person name="Kalkreuter E."/>
            <person name="Kautsar S.A."/>
            <person name="Yang D."/>
            <person name="Bader C.D."/>
            <person name="Teijaro C.N."/>
            <person name="Fluegel L."/>
            <person name="Davis C.M."/>
            <person name="Simpson J.R."/>
            <person name="Lauterbach L."/>
            <person name="Steele A.D."/>
            <person name="Gui C."/>
            <person name="Meng S."/>
            <person name="Li G."/>
            <person name="Viehrig K."/>
            <person name="Ye F."/>
            <person name="Su P."/>
            <person name="Kiefer A.F."/>
            <person name="Nichols A."/>
            <person name="Cepeda A.J."/>
            <person name="Yan W."/>
            <person name="Fan B."/>
            <person name="Jiang Y."/>
            <person name="Adhikari A."/>
            <person name="Zheng C.-J."/>
            <person name="Schuster L."/>
            <person name="Cowan T.M."/>
            <person name="Smanski M.J."/>
            <person name="Chevrette M.G."/>
            <person name="De Carvalho L.P.S."/>
            <person name="Shen B."/>
        </authorList>
    </citation>
    <scope>NUCLEOTIDE SEQUENCE [LARGE SCALE GENOMIC DNA]</scope>
    <source>
        <strain evidence="2 3">NPDC049503</strain>
    </source>
</reference>
<keyword evidence="1" id="KW-0812">Transmembrane</keyword>
<protein>
    <submittedName>
        <fullName evidence="2">Anthrone oxygenase family protein</fullName>
    </submittedName>
</protein>
<dbReference type="RefSeq" id="WP_245899455.1">
    <property type="nucleotide sequence ID" value="NZ_JBITMB010000004.1"/>
</dbReference>
<accession>A0ABW8A6H2</accession>
<keyword evidence="3" id="KW-1185">Reference proteome</keyword>